<feature type="site" description="Transition state stabilizer" evidence="6">
    <location>
        <position position="248"/>
    </location>
</feature>
<keyword evidence="5 6" id="KW-0067">ATP-binding</keyword>
<feature type="binding site" evidence="6">
    <location>
        <begin position="215"/>
        <end position="219"/>
    </location>
    <ligand>
        <name>ATP</name>
        <dbReference type="ChEBI" id="CHEBI:30616"/>
    </ligand>
</feature>
<comment type="function">
    <text evidence="6">Catalyzes the formation of acetyl phosphate from acetate and ATP. Can also catalyze the reverse reaction.</text>
</comment>
<evidence type="ECO:0000313" key="9">
    <source>
        <dbReference type="Proteomes" id="UP001501476"/>
    </source>
</evidence>
<feature type="binding site" evidence="6">
    <location>
        <position position="18"/>
    </location>
    <ligand>
        <name>ATP</name>
        <dbReference type="ChEBI" id="CHEBI:30616"/>
    </ligand>
</feature>
<evidence type="ECO:0000256" key="7">
    <source>
        <dbReference type="RuleBase" id="RU003835"/>
    </source>
</evidence>
<comment type="cofactor">
    <cofactor evidence="6">
        <name>Mg(2+)</name>
        <dbReference type="ChEBI" id="CHEBI:18420"/>
    </cofactor>
    <cofactor evidence="6">
        <name>Mn(2+)</name>
        <dbReference type="ChEBI" id="CHEBI:29035"/>
    </cofactor>
    <text evidence="6">Mg(2+). Can also accept Mn(2+).</text>
</comment>
<evidence type="ECO:0000256" key="4">
    <source>
        <dbReference type="ARBA" id="ARBA00022777"/>
    </source>
</evidence>
<feature type="active site" description="Proton donor/acceptor" evidence="6">
    <location>
        <position position="155"/>
    </location>
</feature>
<evidence type="ECO:0000256" key="1">
    <source>
        <dbReference type="ARBA" id="ARBA00008748"/>
    </source>
</evidence>
<comment type="subunit">
    <text evidence="6">Homodimer.</text>
</comment>
<dbReference type="EMBL" id="BAAADG010000003">
    <property type="protein sequence ID" value="GAA0218445.1"/>
    <property type="molecule type" value="Genomic_DNA"/>
</dbReference>
<keyword evidence="3 6" id="KW-0547">Nucleotide-binding</keyword>
<dbReference type="PROSITE" id="PS01076">
    <property type="entry name" value="ACETATE_KINASE_2"/>
    <property type="match status" value="1"/>
</dbReference>
<feature type="site" description="Transition state stabilizer" evidence="6">
    <location>
        <position position="187"/>
    </location>
</feature>
<dbReference type="Pfam" id="PF00871">
    <property type="entry name" value="Acetate_kinase"/>
    <property type="match status" value="1"/>
</dbReference>
<protein>
    <recommendedName>
        <fullName evidence="6">Acetate kinase</fullName>
        <ecNumber evidence="6">2.7.2.1</ecNumber>
    </recommendedName>
    <alternativeName>
        <fullName evidence="6">Acetokinase</fullName>
    </alternativeName>
</protein>
<proteinExistence type="inferred from homology"/>
<comment type="similarity">
    <text evidence="1 6 7">Belongs to the acetokinase family.</text>
</comment>
<feature type="binding site" evidence="6">
    <location>
        <begin position="337"/>
        <end position="341"/>
    </location>
    <ligand>
        <name>ATP</name>
        <dbReference type="ChEBI" id="CHEBI:30616"/>
    </ligand>
</feature>
<dbReference type="PIRSF" id="PIRSF000722">
    <property type="entry name" value="Acetate_prop_kin"/>
    <property type="match status" value="1"/>
</dbReference>
<evidence type="ECO:0000313" key="8">
    <source>
        <dbReference type="EMBL" id="GAA0218445.1"/>
    </source>
</evidence>
<dbReference type="RefSeq" id="WP_286304848.1">
    <property type="nucleotide sequence ID" value="NZ_AP027741.1"/>
</dbReference>
<feature type="binding site" evidence="6">
    <location>
        <position position="391"/>
    </location>
    <ligand>
        <name>Mg(2+)</name>
        <dbReference type="ChEBI" id="CHEBI:18420"/>
    </ligand>
</feature>
<comment type="subcellular location">
    <subcellularLocation>
        <location evidence="6">Cytoplasm</location>
    </subcellularLocation>
</comment>
<dbReference type="PROSITE" id="PS01075">
    <property type="entry name" value="ACETATE_KINASE_1"/>
    <property type="match status" value="1"/>
</dbReference>
<accession>A0ABP3CYV8</accession>
<comment type="caution">
    <text evidence="8">The sequence shown here is derived from an EMBL/GenBank/DDBJ whole genome shotgun (WGS) entry which is preliminary data.</text>
</comment>
<keyword evidence="6" id="KW-0479">Metal-binding</keyword>
<feature type="binding site" evidence="6">
    <location>
        <position position="98"/>
    </location>
    <ligand>
        <name>substrate</name>
    </ligand>
</feature>
<evidence type="ECO:0000256" key="6">
    <source>
        <dbReference type="HAMAP-Rule" id="MF_00020"/>
    </source>
</evidence>
<keyword evidence="6" id="KW-0963">Cytoplasm</keyword>
<dbReference type="PANTHER" id="PTHR21060">
    <property type="entry name" value="ACETATE KINASE"/>
    <property type="match status" value="1"/>
</dbReference>
<comment type="pathway">
    <text evidence="6">Metabolic intermediate biosynthesis; acetyl-CoA biosynthesis; acetyl-CoA from acetate: step 1/2.</text>
</comment>
<comment type="catalytic activity">
    <reaction evidence="6">
        <text>acetate + ATP = acetyl phosphate + ADP</text>
        <dbReference type="Rhea" id="RHEA:11352"/>
        <dbReference type="ChEBI" id="CHEBI:22191"/>
        <dbReference type="ChEBI" id="CHEBI:30089"/>
        <dbReference type="ChEBI" id="CHEBI:30616"/>
        <dbReference type="ChEBI" id="CHEBI:456216"/>
        <dbReference type="EC" id="2.7.2.1"/>
    </reaction>
</comment>
<dbReference type="InterPro" id="IPR023865">
    <property type="entry name" value="Aliphatic_acid_kinase_CS"/>
</dbReference>
<dbReference type="InterPro" id="IPR000890">
    <property type="entry name" value="Aliphatic_acid_kin_short-chain"/>
</dbReference>
<keyword evidence="2 6" id="KW-0808">Transferase</keyword>
<dbReference type="GO" id="GO:0016301">
    <property type="term" value="F:kinase activity"/>
    <property type="evidence" value="ECO:0007669"/>
    <property type="project" value="UniProtKB-KW"/>
</dbReference>
<name>A0ABP3CYV8_9GAMM</name>
<keyword evidence="4 6" id="KW-0418">Kinase</keyword>
<feature type="binding site" evidence="6">
    <location>
        <position position="11"/>
    </location>
    <ligand>
        <name>Mg(2+)</name>
        <dbReference type="ChEBI" id="CHEBI:18420"/>
    </ligand>
</feature>
<dbReference type="HAMAP" id="MF_00020">
    <property type="entry name" value="Acetate_kinase"/>
    <property type="match status" value="1"/>
</dbReference>
<organism evidence="8 9">
    <name type="scientific">Methylophaga marina</name>
    <dbReference type="NCBI Taxonomy" id="45495"/>
    <lineage>
        <taxon>Bacteria</taxon>
        <taxon>Pseudomonadati</taxon>
        <taxon>Pseudomonadota</taxon>
        <taxon>Gammaproteobacteria</taxon>
        <taxon>Thiotrichales</taxon>
        <taxon>Piscirickettsiaceae</taxon>
        <taxon>Methylophaga</taxon>
    </lineage>
</organism>
<dbReference type="PANTHER" id="PTHR21060:SF15">
    <property type="entry name" value="ACETATE KINASE-RELATED"/>
    <property type="match status" value="1"/>
</dbReference>
<dbReference type="NCBIfam" id="TIGR00016">
    <property type="entry name" value="ackA"/>
    <property type="match status" value="1"/>
</dbReference>
<dbReference type="PRINTS" id="PR00471">
    <property type="entry name" value="ACETATEKNASE"/>
</dbReference>
<keyword evidence="9" id="KW-1185">Reference proteome</keyword>
<dbReference type="SUPFAM" id="SSF53067">
    <property type="entry name" value="Actin-like ATPase domain"/>
    <property type="match status" value="2"/>
</dbReference>
<evidence type="ECO:0000256" key="5">
    <source>
        <dbReference type="ARBA" id="ARBA00022840"/>
    </source>
</evidence>
<gene>
    <name evidence="6" type="primary">ackA</name>
    <name evidence="8" type="ORF">GCM10008964_07510</name>
</gene>
<evidence type="ECO:0000256" key="2">
    <source>
        <dbReference type="ARBA" id="ARBA00022679"/>
    </source>
</evidence>
<comment type="caution">
    <text evidence="6">Lacks conserved residue(s) required for the propagation of feature annotation.</text>
</comment>
<keyword evidence="6" id="KW-0460">Magnesium</keyword>
<dbReference type="EC" id="2.7.2.1" evidence="6"/>
<sequence length="407" mass="44991">MTTQSVILVLNSGSSSVKYKLLQLKDEAVLLEGSIQGIGESSAKHHVCVDKRFSDNVKQPESSVVINNHQAAFHVIADDMQCFFNGASGIQLYVIGHRVVHGGAQFFAPVELNKDVLTTIESYQHLAPQHLPGNIAGIKTCQELFSQVRQFAVFDTDFHQTIPEHVYRYAVPDDWYKNHDVRRYGFHGLSHQYVAQQAAVYLDKPLNELNLITLHLGNGASACAIKNGQSFDTSMGFTPLQGLMMGNRSGDLDAAVPLYIQEQTGISAEQLEHQLNFESGLVAITGSHNMAEIQHRAEQGDKEASLAIQMYVHQLRRYIGAYMISLGRVDAIIFTGGIGENAAMIRALACDELGRYGVVINAENNQKLKETVSAVHHLRSDVPVLVIKTDEEKQIARNIAMQLNLNK</sequence>
<evidence type="ECO:0000256" key="3">
    <source>
        <dbReference type="ARBA" id="ARBA00022741"/>
    </source>
</evidence>
<dbReference type="Gene3D" id="3.30.420.40">
    <property type="match status" value="2"/>
</dbReference>
<dbReference type="InterPro" id="IPR004372">
    <property type="entry name" value="Ac/propionate_kinase"/>
</dbReference>
<dbReference type="InterPro" id="IPR043129">
    <property type="entry name" value="ATPase_NBD"/>
</dbReference>
<dbReference type="CDD" id="cd24010">
    <property type="entry name" value="ASKHA_NBD_AcK_PK"/>
    <property type="match status" value="1"/>
</dbReference>
<reference evidence="9" key="1">
    <citation type="journal article" date="2019" name="Int. J. Syst. Evol. Microbiol.">
        <title>The Global Catalogue of Microorganisms (GCM) 10K type strain sequencing project: providing services to taxonomists for standard genome sequencing and annotation.</title>
        <authorList>
            <consortium name="The Broad Institute Genomics Platform"/>
            <consortium name="The Broad Institute Genome Sequencing Center for Infectious Disease"/>
            <person name="Wu L."/>
            <person name="Ma J."/>
        </authorList>
    </citation>
    <scope>NUCLEOTIDE SEQUENCE [LARGE SCALE GENOMIC DNA]</scope>
    <source>
        <strain evidence="9">JCM 6886</strain>
    </source>
</reference>
<dbReference type="Proteomes" id="UP001501476">
    <property type="component" value="Unassembled WGS sequence"/>
</dbReference>